<dbReference type="Reactome" id="R-RNO-983168">
    <property type="pathway name" value="Antigen processing: Ubiquitination &amp; Proteasome degradation"/>
</dbReference>
<dbReference type="SMART" id="SM00212">
    <property type="entry name" value="UBCc"/>
    <property type="match status" value="1"/>
</dbReference>
<dbReference type="SUPFAM" id="SSF54495">
    <property type="entry name" value="UBC-like"/>
    <property type="match status" value="1"/>
</dbReference>
<name>F1M158_RAT</name>
<dbReference type="InterPro" id="IPR000608">
    <property type="entry name" value="UBC"/>
</dbReference>
<dbReference type="GO" id="GO:0061631">
    <property type="term" value="F:ubiquitin conjugating enzyme activity"/>
    <property type="evidence" value="ECO:0000318"/>
    <property type="project" value="GO_Central"/>
</dbReference>
<evidence type="ECO:0000313" key="5">
    <source>
        <dbReference type="RGD" id="1565480"/>
    </source>
</evidence>
<reference evidence="3" key="2">
    <citation type="submission" date="2025-08" db="UniProtKB">
        <authorList>
            <consortium name="Ensembl"/>
        </authorList>
    </citation>
    <scope>IDENTIFICATION</scope>
    <source>
        <strain evidence="3">Brown Norway</strain>
    </source>
</reference>
<evidence type="ECO:0000256" key="1">
    <source>
        <dbReference type="SAM" id="MobiDB-lite"/>
    </source>
</evidence>
<dbReference type="GeneTree" id="ENSGT00940000162256"/>
<gene>
    <name evidence="3 5" type="primary">Ube2u</name>
</gene>
<dbReference type="AlphaFoldDB" id="F1M158"/>
<reference evidence="3" key="1">
    <citation type="submission" date="2024-01" db="EMBL/GenBank/DDBJ databases">
        <title>GRCr8: a new rat reference genome assembly contstructed from accurate long reads and long range scaffolding.</title>
        <authorList>
            <person name="Doris P.A."/>
            <person name="Kalbfleisch T."/>
            <person name="Li K."/>
            <person name="Howe K."/>
            <person name="Wood J."/>
        </authorList>
    </citation>
    <scope>NUCLEOTIDE SEQUENCE [LARGE SCALE GENOMIC DNA]</scope>
    <source>
        <strain evidence="3">Brown Norway</strain>
    </source>
</reference>
<dbReference type="InParanoid" id="F1M158"/>
<dbReference type="Pfam" id="PF00179">
    <property type="entry name" value="UQ_con"/>
    <property type="match status" value="1"/>
</dbReference>
<dbReference type="Gene3D" id="3.10.110.10">
    <property type="entry name" value="Ubiquitin Conjugating Enzyme"/>
    <property type="match status" value="1"/>
</dbReference>
<dbReference type="InterPro" id="IPR050113">
    <property type="entry name" value="Ub_conjugating_enzyme"/>
</dbReference>
<feature type="domain" description="UBC core" evidence="2">
    <location>
        <begin position="14"/>
        <end position="163"/>
    </location>
</feature>
<dbReference type="eggNOG" id="KOG0419">
    <property type="taxonomic scope" value="Eukaryota"/>
</dbReference>
<dbReference type="Bgee" id="ENSRNOG00000023895">
    <property type="expression patterns" value="Expressed in testis and 3 other cell types or tissues"/>
</dbReference>
<dbReference type="OrthoDB" id="9978460at2759"/>
<keyword evidence="4" id="KW-1185">Reference proteome</keyword>
<dbReference type="CTD" id="148581"/>
<dbReference type="GO" id="GO:0000209">
    <property type="term" value="P:protein polyubiquitination"/>
    <property type="evidence" value="ECO:0000318"/>
    <property type="project" value="GO_Central"/>
</dbReference>
<dbReference type="RefSeq" id="NP_001418144.1">
    <property type="nucleotide sequence ID" value="NM_001431215.1"/>
</dbReference>
<dbReference type="GO" id="GO:0006281">
    <property type="term" value="P:DNA repair"/>
    <property type="evidence" value="ECO:0000318"/>
    <property type="project" value="GO_Central"/>
</dbReference>
<dbReference type="Proteomes" id="UP000002494">
    <property type="component" value="Chromosome 5"/>
</dbReference>
<reference evidence="3" key="3">
    <citation type="submission" date="2025-09" db="UniProtKB">
        <authorList>
            <consortium name="Ensembl"/>
        </authorList>
    </citation>
    <scope>IDENTIFICATION</scope>
    <source>
        <strain evidence="3">Brown Norway</strain>
    </source>
</reference>
<feature type="compositionally biased region" description="Acidic residues" evidence="1">
    <location>
        <begin position="290"/>
        <end position="308"/>
    </location>
</feature>
<protein>
    <submittedName>
        <fullName evidence="3">Ubiquitin conjugating enzyme E2 U</fullName>
    </submittedName>
</protein>
<dbReference type="AGR" id="RGD:1565480"/>
<dbReference type="RGD" id="1565480">
    <property type="gene designation" value="Ube2u"/>
</dbReference>
<dbReference type="FunCoup" id="F1M158">
    <property type="interactions" value="192"/>
</dbReference>
<organism evidence="3 4">
    <name type="scientific">Rattus norvegicus</name>
    <name type="common">Rat</name>
    <dbReference type="NCBI Taxonomy" id="10116"/>
    <lineage>
        <taxon>Eukaryota</taxon>
        <taxon>Metazoa</taxon>
        <taxon>Chordata</taxon>
        <taxon>Craniata</taxon>
        <taxon>Vertebrata</taxon>
        <taxon>Euteleostomi</taxon>
        <taxon>Mammalia</taxon>
        <taxon>Eutheria</taxon>
        <taxon>Euarchontoglires</taxon>
        <taxon>Glires</taxon>
        <taxon>Rodentia</taxon>
        <taxon>Myomorpha</taxon>
        <taxon>Muroidea</taxon>
        <taxon>Muridae</taxon>
        <taxon>Murinae</taxon>
        <taxon>Rattus</taxon>
    </lineage>
</organism>
<dbReference type="PROSITE" id="PS50127">
    <property type="entry name" value="UBC_2"/>
    <property type="match status" value="1"/>
</dbReference>
<dbReference type="InterPro" id="IPR016135">
    <property type="entry name" value="UBQ-conjugating_enzyme/RWD"/>
</dbReference>
<evidence type="ECO:0000313" key="4">
    <source>
        <dbReference type="Proteomes" id="UP000002494"/>
    </source>
</evidence>
<accession>F1M158</accession>
<evidence type="ECO:0000313" key="3">
    <source>
        <dbReference type="Ensembl" id="ENSRNOP00000028997.6"/>
    </source>
</evidence>
<dbReference type="STRING" id="10116.ENSRNOP00000028997"/>
<dbReference type="PANTHER" id="PTHR24067">
    <property type="entry name" value="UBIQUITIN-CONJUGATING ENZYME E2"/>
    <property type="match status" value="1"/>
</dbReference>
<feature type="region of interest" description="Disordered" evidence="1">
    <location>
        <begin position="250"/>
        <end position="282"/>
    </location>
</feature>
<dbReference type="CDD" id="cd23806">
    <property type="entry name" value="UBCc_UBE2U"/>
    <property type="match status" value="1"/>
</dbReference>
<dbReference type="KEGG" id="rno:500511"/>
<dbReference type="GeneID" id="500511"/>
<proteinExistence type="predicted"/>
<dbReference type="HOGENOM" id="CLU_076373_0_0_1"/>
<dbReference type="GO" id="GO:0043161">
    <property type="term" value="P:proteasome-mediated ubiquitin-dependent protein catabolic process"/>
    <property type="evidence" value="ECO:0000318"/>
    <property type="project" value="GO_Central"/>
</dbReference>
<dbReference type="SMR" id="F1M158"/>
<feature type="region of interest" description="Disordered" evidence="1">
    <location>
        <begin position="289"/>
        <end position="308"/>
    </location>
</feature>
<dbReference type="Ensembl" id="ENSRNOT00000035949.9">
    <property type="protein sequence ID" value="ENSRNOP00000028997.6"/>
    <property type="gene ID" value="ENSRNOG00000023895.9"/>
</dbReference>
<dbReference type="GO" id="GO:0033503">
    <property type="term" value="C:HULC complex"/>
    <property type="evidence" value="ECO:0000318"/>
    <property type="project" value="GO_Central"/>
</dbReference>
<feature type="compositionally biased region" description="Basic and acidic residues" evidence="1">
    <location>
        <begin position="250"/>
        <end position="263"/>
    </location>
</feature>
<dbReference type="OMA" id="SEDMMQW"/>
<evidence type="ECO:0000259" key="2">
    <source>
        <dbReference type="PROSITE" id="PS50127"/>
    </source>
</evidence>
<sequence length="337" mass="39503">MSYKTDSKLAGYSKAYSLLEREFKELQNSRSKGINAYPVSSDLMSWKAEIEGLKYSVCEGLVFHLTIDFSQDYNLVPPVVKFVTIPFHPNVHPYTGQPSLGILDKPDMWDTSYTILRILFDLQMLLSYPMVKNPLNLEAAELLVKDESLYRTVIRELLQSEPPKTEGSLVLAEKPQEHIRIIKTISFNDYYKTWSQIATTKVAEHSKNQFVGDPHFMAQYYKWKEQDRQYQRQWESKFVLSKWQNIRKKMTQESKEPSDKEEVLYPSPTELSSEPNVEDESGFYNVPQEWSEESFSEEHDSEESWEEEVDNLVAWTDGLDEESLNYENYENFENIDN</sequence>